<dbReference type="AlphaFoldDB" id="A0A0F9SSN8"/>
<reference evidence="2" key="1">
    <citation type="journal article" date="2015" name="Nature">
        <title>Complex archaea that bridge the gap between prokaryotes and eukaryotes.</title>
        <authorList>
            <person name="Spang A."/>
            <person name="Saw J.H."/>
            <person name="Jorgensen S.L."/>
            <person name="Zaremba-Niedzwiedzka K."/>
            <person name="Martijn J."/>
            <person name="Lind A.E."/>
            <person name="van Eijk R."/>
            <person name="Schleper C."/>
            <person name="Guy L."/>
            <person name="Ettema T.J."/>
        </authorList>
    </citation>
    <scope>NUCLEOTIDE SEQUENCE</scope>
</reference>
<gene>
    <name evidence="2" type="ORF">LCGC14_0414970</name>
</gene>
<proteinExistence type="predicted"/>
<name>A0A0F9SSN8_9ZZZZ</name>
<dbReference type="InterPro" id="IPR046537">
    <property type="entry name" value="DUF6602"/>
</dbReference>
<sequence>MRIDKLIGKLVMIKVKINSRNKMNENSSNYSRKSKIWEKIYQNFEEQVIELNTLYSHQVLKGEENEKAFKDFCESFLPSKFKIEKNKVLLDKDGKESTEQDIVIWNSHDLPRIFTSMDRYFLFESVLMCIEIKTTLDKKKLEKTLLKIKNLRNLNYFKRLDGEKQWQIHPPLCFIFAYACSWKKRGSTLKTITDIIKLNDIKPSERFDLLYIMRKGISLSWDIPVQFSDTGFAIRSLRERYRGNIPYNERWPQFFPSKLIKEIPLELSENQIHEVGSYNERFLNDLNTNEQIYGMISFLSELCRALEDQKTLHSQGQIVFSYFPLKITDKRGLNSPKPF</sequence>
<evidence type="ECO:0000313" key="2">
    <source>
        <dbReference type="EMBL" id="KKN72015.1"/>
    </source>
</evidence>
<evidence type="ECO:0000259" key="1">
    <source>
        <dbReference type="Pfam" id="PF20247"/>
    </source>
</evidence>
<organism evidence="2">
    <name type="scientific">marine sediment metagenome</name>
    <dbReference type="NCBI Taxonomy" id="412755"/>
    <lineage>
        <taxon>unclassified sequences</taxon>
        <taxon>metagenomes</taxon>
        <taxon>ecological metagenomes</taxon>
    </lineage>
</organism>
<protein>
    <recommendedName>
        <fullName evidence="1">DUF6602 domain-containing protein</fullName>
    </recommendedName>
</protein>
<dbReference type="Pfam" id="PF20247">
    <property type="entry name" value="DUF6602"/>
    <property type="match status" value="1"/>
</dbReference>
<dbReference type="EMBL" id="LAZR01000371">
    <property type="protein sequence ID" value="KKN72015.1"/>
    <property type="molecule type" value="Genomic_DNA"/>
</dbReference>
<accession>A0A0F9SSN8</accession>
<feature type="domain" description="DUF6602" evidence="1">
    <location>
        <begin position="56"/>
        <end position="154"/>
    </location>
</feature>
<comment type="caution">
    <text evidence="2">The sequence shown here is derived from an EMBL/GenBank/DDBJ whole genome shotgun (WGS) entry which is preliminary data.</text>
</comment>
<dbReference type="CDD" id="cd21173">
    <property type="entry name" value="NucC-like"/>
    <property type="match status" value="1"/>
</dbReference>